<dbReference type="PANTHER" id="PTHR33751:SF9">
    <property type="entry name" value="CYTOCHROME C4"/>
    <property type="match status" value="1"/>
</dbReference>
<evidence type="ECO:0000259" key="10">
    <source>
        <dbReference type="PROSITE" id="PS51007"/>
    </source>
</evidence>
<sequence length="207" mass="22537">MFIAPPFAAAETATFVSMPEEMTLAVELDADIERGKKLFALCATCHYEDGLGKADGSFPSIAGQHKSVVIKQMADFRAGNRDNPTMIPFSDAATIGGAQALADVAAYIASLPANPEPGQGSGENLDTGAALFKEHCVLCHADYATGSADFAFPRLQSQHYAYLNRQMQWIRDGHRRNPNPEMKRRLSLMNDAQIDAIADYISRIKLD</sequence>
<comment type="subcellular location">
    <subcellularLocation>
        <location evidence="1">Periplasm</location>
    </subcellularLocation>
</comment>
<evidence type="ECO:0000256" key="3">
    <source>
        <dbReference type="ARBA" id="ARBA00022617"/>
    </source>
</evidence>
<evidence type="ECO:0000256" key="9">
    <source>
        <dbReference type="PIRSR" id="PIRSR000005-2"/>
    </source>
</evidence>
<keyword evidence="12" id="KW-1185">Reference proteome</keyword>
<feature type="binding site" description="axial binding residue" evidence="9">
    <location>
        <position position="46"/>
    </location>
    <ligand>
        <name>heme c</name>
        <dbReference type="ChEBI" id="CHEBI:61717"/>
        <label>1</label>
    </ligand>
    <ligandPart>
        <name>Fe</name>
        <dbReference type="ChEBI" id="CHEBI:18248"/>
    </ligandPart>
</feature>
<evidence type="ECO:0000256" key="8">
    <source>
        <dbReference type="PIRSR" id="PIRSR000005-1"/>
    </source>
</evidence>
<dbReference type="GO" id="GO:0042597">
    <property type="term" value="C:periplasmic space"/>
    <property type="evidence" value="ECO:0007669"/>
    <property type="project" value="UniProtKB-SubCell"/>
</dbReference>
<feature type="binding site" description="axial binding residue" evidence="9">
    <location>
        <position position="182"/>
    </location>
    <ligand>
        <name>heme c</name>
        <dbReference type="ChEBI" id="CHEBI:61717"/>
        <label>2</label>
    </ligand>
    <ligandPart>
        <name>Fe</name>
        <dbReference type="ChEBI" id="CHEBI:18248"/>
    </ligandPart>
</feature>
<dbReference type="SUPFAM" id="SSF46626">
    <property type="entry name" value="Cytochrome c"/>
    <property type="match status" value="2"/>
</dbReference>
<dbReference type="InterPro" id="IPR050597">
    <property type="entry name" value="Cytochrome_c_Oxidase_Subunit"/>
</dbReference>
<comment type="PTM">
    <text evidence="8">Binds 2 heme c groups covalently per subunit.</text>
</comment>
<feature type="binding site" description="covalent" evidence="8">
    <location>
        <position position="45"/>
    </location>
    <ligand>
        <name>heme c</name>
        <dbReference type="ChEBI" id="CHEBI:61717"/>
        <label>1</label>
    </ligand>
</feature>
<feature type="binding site" description="axial binding residue" evidence="9">
    <location>
        <position position="140"/>
    </location>
    <ligand>
        <name>heme c</name>
        <dbReference type="ChEBI" id="CHEBI:61717"/>
        <label>2</label>
    </ligand>
    <ligandPart>
        <name>Fe</name>
        <dbReference type="ChEBI" id="CHEBI:18248"/>
    </ligandPart>
</feature>
<comment type="caution">
    <text evidence="11">The sequence shown here is derived from an EMBL/GenBank/DDBJ whole genome shotgun (WGS) entry which is preliminary data.</text>
</comment>
<keyword evidence="5" id="KW-0574">Periplasm</keyword>
<keyword evidence="7 9" id="KW-0408">Iron</keyword>
<keyword evidence="3 8" id="KW-0349">Heme</keyword>
<dbReference type="InterPro" id="IPR009056">
    <property type="entry name" value="Cyt_c-like_dom"/>
</dbReference>
<evidence type="ECO:0000256" key="6">
    <source>
        <dbReference type="ARBA" id="ARBA00022982"/>
    </source>
</evidence>
<feature type="binding site" description="axial binding residue" evidence="9">
    <location>
        <position position="86"/>
    </location>
    <ligand>
        <name>heme c</name>
        <dbReference type="ChEBI" id="CHEBI:61717"/>
        <label>1</label>
    </ligand>
    <ligandPart>
        <name>Fe</name>
        <dbReference type="ChEBI" id="CHEBI:18248"/>
    </ligandPart>
</feature>
<feature type="binding site" description="covalent" evidence="8">
    <location>
        <position position="139"/>
    </location>
    <ligand>
        <name>heme c</name>
        <dbReference type="ChEBI" id="CHEBI:61717"/>
        <label>2</label>
    </ligand>
</feature>
<dbReference type="PROSITE" id="PS51007">
    <property type="entry name" value="CYTC"/>
    <property type="match status" value="1"/>
</dbReference>
<dbReference type="GO" id="GO:0009055">
    <property type="term" value="F:electron transfer activity"/>
    <property type="evidence" value="ECO:0007669"/>
    <property type="project" value="InterPro"/>
</dbReference>
<dbReference type="PANTHER" id="PTHR33751">
    <property type="entry name" value="CBB3-TYPE CYTOCHROME C OXIDASE SUBUNIT FIXP"/>
    <property type="match status" value="1"/>
</dbReference>
<dbReference type="Pfam" id="PF00034">
    <property type="entry name" value="Cytochrom_C"/>
    <property type="match status" value="1"/>
</dbReference>
<dbReference type="Pfam" id="PF13442">
    <property type="entry name" value="Cytochrome_CBB3"/>
    <property type="match status" value="1"/>
</dbReference>
<evidence type="ECO:0000313" key="12">
    <source>
        <dbReference type="Proteomes" id="UP000190198"/>
    </source>
</evidence>
<dbReference type="GO" id="GO:0005506">
    <property type="term" value="F:iron ion binding"/>
    <property type="evidence" value="ECO:0007669"/>
    <property type="project" value="InterPro"/>
</dbReference>
<dbReference type="EMBL" id="MPRK01000025">
    <property type="protein sequence ID" value="OOZ42589.1"/>
    <property type="molecule type" value="Genomic_DNA"/>
</dbReference>
<evidence type="ECO:0000256" key="1">
    <source>
        <dbReference type="ARBA" id="ARBA00004418"/>
    </source>
</evidence>
<protein>
    <recommendedName>
        <fullName evidence="10">Cytochrome c domain-containing protein</fullName>
    </recommendedName>
</protein>
<proteinExistence type="predicted"/>
<dbReference type="InterPro" id="IPR024167">
    <property type="entry name" value="Cytochrome_c4-like"/>
</dbReference>
<evidence type="ECO:0000256" key="5">
    <source>
        <dbReference type="ARBA" id="ARBA00022764"/>
    </source>
</evidence>
<accession>A0A1T2LBW2</accession>
<dbReference type="Proteomes" id="UP000190198">
    <property type="component" value="Unassembled WGS sequence"/>
</dbReference>
<evidence type="ECO:0000313" key="11">
    <source>
        <dbReference type="EMBL" id="OOZ42589.1"/>
    </source>
</evidence>
<dbReference type="InterPro" id="IPR036909">
    <property type="entry name" value="Cyt_c-like_dom_sf"/>
</dbReference>
<feature type="binding site" description="covalent" evidence="8">
    <location>
        <position position="136"/>
    </location>
    <ligand>
        <name>heme c</name>
        <dbReference type="ChEBI" id="CHEBI:61717"/>
        <label>2</label>
    </ligand>
</feature>
<organism evidence="11 12">
    <name type="scientific">Solemya elarraichensis gill symbiont</name>
    <dbReference type="NCBI Taxonomy" id="1918949"/>
    <lineage>
        <taxon>Bacteria</taxon>
        <taxon>Pseudomonadati</taxon>
        <taxon>Pseudomonadota</taxon>
        <taxon>Gammaproteobacteria</taxon>
        <taxon>sulfur-oxidizing symbionts</taxon>
    </lineage>
</organism>
<keyword evidence="4 9" id="KW-0479">Metal-binding</keyword>
<evidence type="ECO:0000256" key="4">
    <source>
        <dbReference type="ARBA" id="ARBA00022723"/>
    </source>
</evidence>
<dbReference type="GO" id="GO:0020037">
    <property type="term" value="F:heme binding"/>
    <property type="evidence" value="ECO:0007669"/>
    <property type="project" value="InterPro"/>
</dbReference>
<dbReference type="Gene3D" id="1.10.760.10">
    <property type="entry name" value="Cytochrome c-like domain"/>
    <property type="match status" value="2"/>
</dbReference>
<feature type="binding site" description="covalent" evidence="8">
    <location>
        <position position="42"/>
    </location>
    <ligand>
        <name>heme c</name>
        <dbReference type="ChEBI" id="CHEBI:61717"/>
        <label>1</label>
    </ligand>
</feature>
<evidence type="ECO:0000256" key="2">
    <source>
        <dbReference type="ARBA" id="ARBA00022448"/>
    </source>
</evidence>
<evidence type="ECO:0000256" key="7">
    <source>
        <dbReference type="ARBA" id="ARBA00023004"/>
    </source>
</evidence>
<dbReference type="AlphaFoldDB" id="A0A1T2LBW2"/>
<keyword evidence="6" id="KW-0249">Electron transport</keyword>
<reference evidence="11 12" key="1">
    <citation type="submission" date="2016-11" db="EMBL/GenBank/DDBJ databases">
        <title>Mixed transmission modes and dynamic genome evolution in an obligate animal-bacterial symbiosis.</title>
        <authorList>
            <person name="Russell S.L."/>
            <person name="Corbett-Detig R.B."/>
            <person name="Cavanaugh C.M."/>
        </authorList>
    </citation>
    <scope>NUCLEOTIDE SEQUENCE [LARGE SCALE GENOMIC DNA]</scope>
    <source>
        <strain evidence="11">Sp-SM6</strain>
    </source>
</reference>
<gene>
    <name evidence="11" type="ORF">BOW52_02480</name>
</gene>
<name>A0A1T2LBW2_9GAMM</name>
<feature type="domain" description="Cytochrome c" evidence="10">
    <location>
        <begin position="30"/>
        <end position="205"/>
    </location>
</feature>
<dbReference type="PIRSF" id="PIRSF000005">
    <property type="entry name" value="Cytochrome_c4"/>
    <property type="match status" value="1"/>
</dbReference>
<keyword evidence="2" id="KW-0813">Transport</keyword>